<dbReference type="InterPro" id="IPR038765">
    <property type="entry name" value="Papain-like_cys_pep_sf"/>
</dbReference>
<name>A0AAX2CID8_9BACI</name>
<dbReference type="Gene3D" id="3.90.1720.10">
    <property type="entry name" value="endopeptidase domain like (from Nostoc punctiforme)"/>
    <property type="match status" value="1"/>
</dbReference>
<dbReference type="AlphaFoldDB" id="A0AAX2CID8"/>
<proteinExistence type="predicted"/>
<sequence length="274" mass="31023">MKKLLIGFIAILFFVFGFNLKMLSAEEVIDYQSLYNQAIEKGVLDQNSVSFDQWLEQNEKEFMPVYQDGLNQGVFQEPLSYTEWLKLNNYGQPPISPTGDNKILEDVTIRRANWGGFTLKAGDIFITNATSSSGILGHAAIANGDNYILHMPGAGKENEQLTTSKWMNRYTESGKWIKVYRLKDQNLARDVARYADRNFYSTTGSATKNIHLSYSINLRLYEKNPTYCSKLVFQALYYGSGSRNVMKAVSGIVTPYGLIDTFNAAYKPPLVKTY</sequence>
<dbReference type="SUPFAM" id="SSF54001">
    <property type="entry name" value="Cysteine proteinases"/>
    <property type="match status" value="1"/>
</dbReference>
<reference evidence="1 2" key="1">
    <citation type="submission" date="2016-08" db="EMBL/GenBank/DDBJ databases">
        <authorList>
            <person name="Loux V."/>
            <person name="Rue O."/>
        </authorList>
    </citation>
    <scope>NUCLEOTIDE SEQUENCE [LARGE SCALE GENOMIC DNA]</scope>
    <source>
        <strain evidence="1 2">AFSSA_08CEB44bac</strain>
    </source>
</reference>
<protein>
    <submittedName>
        <fullName evidence="1">Uncharacterized protein</fullName>
    </submittedName>
</protein>
<dbReference type="Proteomes" id="UP000242164">
    <property type="component" value="Unassembled WGS sequence"/>
</dbReference>
<dbReference type="RefSeq" id="WP_012094735.1">
    <property type="nucleotide sequence ID" value="NZ_CP024096.1"/>
</dbReference>
<dbReference type="GeneID" id="33897561"/>
<organism evidence="1 2">
    <name type="scientific">Bacillus cytotoxicus</name>
    <dbReference type="NCBI Taxonomy" id="580165"/>
    <lineage>
        <taxon>Bacteria</taxon>
        <taxon>Bacillati</taxon>
        <taxon>Bacillota</taxon>
        <taxon>Bacilli</taxon>
        <taxon>Bacillales</taxon>
        <taxon>Bacillaceae</taxon>
        <taxon>Bacillus</taxon>
        <taxon>Bacillus cereus group</taxon>
    </lineage>
</organism>
<dbReference type="EMBL" id="FMIK01000033">
    <property type="protein sequence ID" value="SCL95658.1"/>
    <property type="molecule type" value="Genomic_DNA"/>
</dbReference>
<comment type="caution">
    <text evidence="1">The sequence shown here is derived from an EMBL/GenBank/DDBJ whole genome shotgun (WGS) entry which is preliminary data.</text>
</comment>
<evidence type="ECO:0000313" key="1">
    <source>
        <dbReference type="EMBL" id="SCL95658.1"/>
    </source>
</evidence>
<evidence type="ECO:0000313" key="2">
    <source>
        <dbReference type="Proteomes" id="UP000242164"/>
    </source>
</evidence>
<gene>
    <name evidence="1" type="ORF">BCB44BAC_02607</name>
</gene>
<accession>A0AAX2CID8</accession>